<accession>A0A915K2A9</accession>
<dbReference type="WBParaSite" id="nRc.2.0.1.t32829-RA">
    <property type="protein sequence ID" value="nRc.2.0.1.t32829-RA"/>
    <property type="gene ID" value="nRc.2.0.1.g32829"/>
</dbReference>
<proteinExistence type="predicted"/>
<evidence type="ECO:0000313" key="2">
    <source>
        <dbReference type="WBParaSite" id="nRc.2.0.1.t32829-RA"/>
    </source>
</evidence>
<sequence length="7" mass="870">MPPWLRA</sequence>
<organism evidence="1 2">
    <name type="scientific">Romanomermis culicivorax</name>
    <name type="common">Nematode worm</name>
    <dbReference type="NCBI Taxonomy" id="13658"/>
    <lineage>
        <taxon>Eukaryota</taxon>
        <taxon>Metazoa</taxon>
        <taxon>Ecdysozoa</taxon>
        <taxon>Nematoda</taxon>
        <taxon>Enoplea</taxon>
        <taxon>Dorylaimia</taxon>
        <taxon>Mermithida</taxon>
        <taxon>Mermithoidea</taxon>
        <taxon>Mermithidae</taxon>
        <taxon>Romanomermis</taxon>
    </lineage>
</organism>
<protein>
    <submittedName>
        <fullName evidence="2">Uncharacterized protein</fullName>
    </submittedName>
</protein>
<keyword evidence="1" id="KW-1185">Reference proteome</keyword>
<reference evidence="2" key="1">
    <citation type="submission" date="2022-11" db="UniProtKB">
        <authorList>
            <consortium name="WormBaseParasite"/>
        </authorList>
    </citation>
    <scope>IDENTIFICATION</scope>
</reference>
<name>A0A915K2A9_ROMCU</name>
<dbReference type="Proteomes" id="UP000887565">
    <property type="component" value="Unplaced"/>
</dbReference>
<evidence type="ECO:0000313" key="1">
    <source>
        <dbReference type="Proteomes" id="UP000887565"/>
    </source>
</evidence>